<dbReference type="GO" id="GO:0071555">
    <property type="term" value="P:cell wall organization"/>
    <property type="evidence" value="ECO:0007669"/>
    <property type="project" value="UniProtKB-KW"/>
</dbReference>
<keyword evidence="10" id="KW-1133">Transmembrane helix</keyword>
<dbReference type="AlphaFoldDB" id="A0A955ED95"/>
<keyword evidence="10" id="KW-0472">Membrane</keyword>
<dbReference type="Pfam" id="PF00768">
    <property type="entry name" value="Peptidase_S11"/>
    <property type="match status" value="1"/>
</dbReference>
<feature type="binding site" evidence="8">
    <location>
        <position position="292"/>
    </location>
    <ligand>
        <name>substrate</name>
    </ligand>
</feature>
<keyword evidence="3" id="KW-0378">Hydrolase</keyword>
<evidence type="ECO:0000256" key="6">
    <source>
        <dbReference type="ARBA" id="ARBA00023316"/>
    </source>
</evidence>
<evidence type="ECO:0000256" key="5">
    <source>
        <dbReference type="ARBA" id="ARBA00022984"/>
    </source>
</evidence>
<dbReference type="GO" id="GO:0008360">
    <property type="term" value="P:regulation of cell shape"/>
    <property type="evidence" value="ECO:0007669"/>
    <property type="project" value="UniProtKB-KW"/>
</dbReference>
<dbReference type="EMBL" id="JAGQNX010000089">
    <property type="protein sequence ID" value="MCA9308456.1"/>
    <property type="molecule type" value="Genomic_DNA"/>
</dbReference>
<evidence type="ECO:0000313" key="12">
    <source>
        <dbReference type="EMBL" id="MCA9308456.1"/>
    </source>
</evidence>
<dbReference type="Proteomes" id="UP000740557">
    <property type="component" value="Unassembled WGS sequence"/>
</dbReference>
<keyword evidence="10" id="KW-0812">Transmembrane</keyword>
<evidence type="ECO:0000256" key="7">
    <source>
        <dbReference type="PIRSR" id="PIRSR618044-1"/>
    </source>
</evidence>
<feature type="active site" description="Proton acceptor" evidence="7">
    <location>
        <position position="134"/>
    </location>
</feature>
<dbReference type="InterPro" id="IPR001967">
    <property type="entry name" value="Peptidase_S11_N"/>
</dbReference>
<dbReference type="GO" id="GO:0006508">
    <property type="term" value="P:proteolysis"/>
    <property type="evidence" value="ECO:0007669"/>
    <property type="project" value="InterPro"/>
</dbReference>
<evidence type="ECO:0000256" key="1">
    <source>
        <dbReference type="ARBA" id="ARBA00007164"/>
    </source>
</evidence>
<feature type="active site" description="Acyl-ester intermediate" evidence="7">
    <location>
        <position position="131"/>
    </location>
</feature>
<evidence type="ECO:0000256" key="3">
    <source>
        <dbReference type="ARBA" id="ARBA00022801"/>
    </source>
</evidence>
<dbReference type="InterPro" id="IPR018044">
    <property type="entry name" value="Peptidase_S11"/>
</dbReference>
<feature type="transmembrane region" description="Helical" evidence="10">
    <location>
        <begin position="39"/>
        <end position="62"/>
    </location>
</feature>
<dbReference type="InterPro" id="IPR012338">
    <property type="entry name" value="Beta-lactam/transpept-like"/>
</dbReference>
<gene>
    <name evidence="12" type="ORF">KC980_03010</name>
</gene>
<reference evidence="12" key="1">
    <citation type="submission" date="2020-04" db="EMBL/GenBank/DDBJ databases">
        <authorList>
            <person name="Zhang T."/>
        </authorList>
    </citation>
    <scope>NUCLEOTIDE SEQUENCE</scope>
    <source>
        <strain evidence="12">HKST-UBA79</strain>
    </source>
</reference>
<dbReference type="Gene3D" id="3.40.710.10">
    <property type="entry name" value="DD-peptidase/beta-lactamase superfamily"/>
    <property type="match status" value="1"/>
</dbReference>
<name>A0A955ED95_UNCKA</name>
<dbReference type="GO" id="GO:0009252">
    <property type="term" value="P:peptidoglycan biosynthetic process"/>
    <property type="evidence" value="ECO:0007669"/>
    <property type="project" value="UniProtKB-KW"/>
</dbReference>
<accession>A0A955ED95</accession>
<dbReference type="GO" id="GO:0009002">
    <property type="term" value="F:serine-type D-Ala-D-Ala carboxypeptidase activity"/>
    <property type="evidence" value="ECO:0007669"/>
    <property type="project" value="InterPro"/>
</dbReference>
<proteinExistence type="inferred from homology"/>
<dbReference type="SUPFAM" id="SSF56601">
    <property type="entry name" value="beta-lactamase/transpeptidase-like"/>
    <property type="match status" value="1"/>
</dbReference>
<evidence type="ECO:0000256" key="10">
    <source>
        <dbReference type="SAM" id="Phobius"/>
    </source>
</evidence>
<evidence type="ECO:0000256" key="2">
    <source>
        <dbReference type="ARBA" id="ARBA00022729"/>
    </source>
</evidence>
<dbReference type="PRINTS" id="PR00725">
    <property type="entry name" value="DADACBPTASE1"/>
</dbReference>
<protein>
    <submittedName>
        <fullName evidence="12">D-alanyl-D-alanine carboxypeptidase</fullName>
    </submittedName>
</protein>
<comment type="caution">
    <text evidence="12">The sequence shown here is derived from an EMBL/GenBank/DDBJ whole genome shotgun (WGS) entry which is preliminary data.</text>
</comment>
<keyword evidence="4" id="KW-0133">Cell shape</keyword>
<keyword evidence="12" id="KW-0121">Carboxypeptidase</keyword>
<sequence length="338" mass="36909">MFVLSKLRIVFLKSFSFVFLHTLILIENLGRVPDITFTLSVRMCLYFVVIVTAFTAFSLPAYKHSALLNPSFIESSPLASAVLADSKVLGASTSSVKPFPEVSATSVYVFDLAANTSIYEKNSTLSLPPASTTKLITALVSLDLYNLDDSLAVPTECTQVAGQRVGFLSEEVLTVKDLLYGLLLVSGGDAACTLATGTTTYDEFISLMNAKAQHLHLDKTHLTNPIGLDALDNTHVSSAYDLSIISREVLKNEFLQNVVATSHYTSVSNSHSRLFENTNILLQTQPGTTGIKTGRTDAAGEVLSYRYTLQNKDYLIVVMQSGDRFGDTLKILNWLLLE</sequence>
<feature type="active site" evidence="7">
    <location>
        <position position="186"/>
    </location>
</feature>
<comment type="similarity">
    <text evidence="1 9">Belongs to the peptidase S11 family.</text>
</comment>
<reference evidence="12" key="2">
    <citation type="journal article" date="2021" name="Microbiome">
        <title>Successional dynamics and alternative stable states in a saline activated sludge microbial community over 9 years.</title>
        <authorList>
            <person name="Wang Y."/>
            <person name="Ye J."/>
            <person name="Ju F."/>
            <person name="Liu L."/>
            <person name="Boyd J.A."/>
            <person name="Deng Y."/>
            <person name="Parks D.H."/>
            <person name="Jiang X."/>
            <person name="Yin X."/>
            <person name="Woodcroft B.J."/>
            <person name="Tyson G.W."/>
            <person name="Hugenholtz P."/>
            <person name="Polz M.F."/>
            <person name="Zhang T."/>
        </authorList>
    </citation>
    <scope>NUCLEOTIDE SEQUENCE</scope>
    <source>
        <strain evidence="12">HKST-UBA79</strain>
    </source>
</reference>
<keyword evidence="5" id="KW-0573">Peptidoglycan synthesis</keyword>
<evidence type="ECO:0000256" key="9">
    <source>
        <dbReference type="RuleBase" id="RU004016"/>
    </source>
</evidence>
<dbReference type="PANTHER" id="PTHR21581">
    <property type="entry name" value="D-ALANYL-D-ALANINE CARBOXYPEPTIDASE"/>
    <property type="match status" value="1"/>
</dbReference>
<keyword evidence="12" id="KW-0645">Protease</keyword>
<evidence type="ECO:0000313" key="13">
    <source>
        <dbReference type="Proteomes" id="UP000740557"/>
    </source>
</evidence>
<keyword evidence="2" id="KW-0732">Signal</keyword>
<feature type="domain" description="Peptidase S11 D-alanyl-D-alanine carboxypeptidase A N-terminal" evidence="11">
    <location>
        <begin position="100"/>
        <end position="320"/>
    </location>
</feature>
<organism evidence="12 13">
    <name type="scientific">candidate division WWE3 bacterium</name>
    <dbReference type="NCBI Taxonomy" id="2053526"/>
    <lineage>
        <taxon>Bacteria</taxon>
        <taxon>Katanobacteria</taxon>
    </lineage>
</organism>
<evidence type="ECO:0000256" key="8">
    <source>
        <dbReference type="PIRSR" id="PIRSR618044-2"/>
    </source>
</evidence>
<keyword evidence="6" id="KW-0961">Cell wall biogenesis/degradation</keyword>
<evidence type="ECO:0000259" key="11">
    <source>
        <dbReference type="Pfam" id="PF00768"/>
    </source>
</evidence>
<feature type="transmembrane region" description="Helical" evidence="10">
    <location>
        <begin position="7"/>
        <end position="27"/>
    </location>
</feature>
<dbReference type="PANTHER" id="PTHR21581:SF6">
    <property type="entry name" value="TRAFFICKING PROTEIN PARTICLE COMPLEX SUBUNIT 12"/>
    <property type="match status" value="1"/>
</dbReference>
<evidence type="ECO:0000256" key="4">
    <source>
        <dbReference type="ARBA" id="ARBA00022960"/>
    </source>
</evidence>